<keyword evidence="4" id="KW-1185">Reference proteome</keyword>
<proteinExistence type="inferred from homology"/>
<dbReference type="InterPro" id="IPR020904">
    <property type="entry name" value="Sc_DH/Rdtase_CS"/>
</dbReference>
<feature type="domain" description="Ketoreductase" evidence="2">
    <location>
        <begin position="9"/>
        <end position="197"/>
    </location>
</feature>
<accession>A0A6N4SRB2</accession>
<evidence type="ECO:0000259" key="2">
    <source>
        <dbReference type="SMART" id="SM00822"/>
    </source>
</evidence>
<dbReference type="OrthoDB" id="9788235at2"/>
<dbReference type="PROSITE" id="PS00061">
    <property type="entry name" value="ADH_SHORT"/>
    <property type="match status" value="1"/>
</dbReference>
<gene>
    <name evidence="3" type="primary">gdh</name>
    <name evidence="3" type="ordered locus">CHU_1661</name>
</gene>
<dbReference type="InterPro" id="IPR036291">
    <property type="entry name" value="NAD(P)-bd_dom_sf"/>
</dbReference>
<evidence type="ECO:0000313" key="3">
    <source>
        <dbReference type="EMBL" id="ABG58929.1"/>
    </source>
</evidence>
<dbReference type="PANTHER" id="PTHR42760">
    <property type="entry name" value="SHORT-CHAIN DEHYDROGENASES/REDUCTASES FAMILY MEMBER"/>
    <property type="match status" value="1"/>
</dbReference>
<dbReference type="EMBL" id="CP000383">
    <property type="protein sequence ID" value="ABG58929.1"/>
    <property type="molecule type" value="Genomic_DNA"/>
</dbReference>
<dbReference type="InterPro" id="IPR002347">
    <property type="entry name" value="SDR_fam"/>
</dbReference>
<dbReference type="AlphaFoldDB" id="A0A6N4SRB2"/>
<dbReference type="InterPro" id="IPR057326">
    <property type="entry name" value="KR_dom"/>
</dbReference>
<dbReference type="NCBIfam" id="NF005559">
    <property type="entry name" value="PRK07231.1"/>
    <property type="match status" value="1"/>
</dbReference>
<dbReference type="CDD" id="cd05358">
    <property type="entry name" value="GlcDH_SDR_c"/>
    <property type="match status" value="1"/>
</dbReference>
<protein>
    <submittedName>
        <fullName evidence="3">Glucose 1-dehydrogenase</fullName>
        <ecNumber evidence="3">1.1.1.47</ecNumber>
    </submittedName>
</protein>
<dbReference type="FunFam" id="3.40.50.720:FF:000084">
    <property type="entry name" value="Short-chain dehydrogenase reductase"/>
    <property type="match status" value="1"/>
</dbReference>
<dbReference type="PANTHER" id="PTHR42760:SF132">
    <property type="entry name" value="SHORT-CHAIN DEHYDROGENASE_REDUCTASE FAMILY PROTEIN"/>
    <property type="match status" value="1"/>
</dbReference>
<dbReference type="Pfam" id="PF13561">
    <property type="entry name" value="adh_short_C2"/>
    <property type="match status" value="1"/>
</dbReference>
<evidence type="ECO:0000256" key="1">
    <source>
        <dbReference type="ARBA" id="ARBA00006484"/>
    </source>
</evidence>
<comment type="similarity">
    <text evidence="1">Belongs to the short-chain dehydrogenases/reductases (SDR) family.</text>
</comment>
<keyword evidence="3" id="KW-0560">Oxidoreductase</keyword>
<reference evidence="3 4" key="1">
    <citation type="journal article" date="2007" name="Appl. Environ. Microbiol.">
        <title>Genome sequence of the cellulolytic gliding bacterium Cytophaga hutchinsonii.</title>
        <authorList>
            <person name="Xie G."/>
            <person name="Bruce D.C."/>
            <person name="Challacombe J.F."/>
            <person name="Chertkov O."/>
            <person name="Detter J.C."/>
            <person name="Gilna P."/>
            <person name="Han C.S."/>
            <person name="Lucas S."/>
            <person name="Misra M."/>
            <person name="Myers G.L."/>
            <person name="Richardson P."/>
            <person name="Tapia R."/>
            <person name="Thayer N."/>
            <person name="Thompson L.S."/>
            <person name="Brettin T.S."/>
            <person name="Henrissat B."/>
            <person name="Wilson D.B."/>
            <person name="McBride M.J."/>
        </authorList>
    </citation>
    <scope>NUCLEOTIDE SEQUENCE [LARGE SCALE GENOMIC DNA]</scope>
    <source>
        <strain evidence="4">ATCC 33406 / DSM 1761 / CIP 103989 / NBRC 15051 / NCIMB 9469 / D465</strain>
    </source>
</reference>
<organism evidence="3 4">
    <name type="scientific">Cytophaga hutchinsonii (strain ATCC 33406 / DSM 1761 / CIP 103989 / NBRC 15051 / NCIMB 9469 / D465)</name>
    <dbReference type="NCBI Taxonomy" id="269798"/>
    <lineage>
        <taxon>Bacteria</taxon>
        <taxon>Pseudomonadati</taxon>
        <taxon>Bacteroidota</taxon>
        <taxon>Cytophagia</taxon>
        <taxon>Cytophagales</taxon>
        <taxon>Cytophagaceae</taxon>
        <taxon>Cytophaga</taxon>
    </lineage>
</organism>
<dbReference type="Gene3D" id="3.40.50.720">
    <property type="entry name" value="NAD(P)-binding Rossmann-like Domain"/>
    <property type="match status" value="1"/>
</dbReference>
<sequence>MSELKLKGQTALITGGDSGIGKGIALKMAAAGANILVNYNSDKDAAEETVAQLKVLGASAICYQADVSDEADVQNMFREAVKHFGTIDILVNNAGLQQDAAFVDMTLKQWNKVISVNLTGQFLCAREAVREFTKRGARPEISKALGKIICISSVHEVIPWGGHVNYAASKGGIMMLMKSMAQELGGLKIRINSIGPGAIKTDINNEAWETPEAAEKLLKLIPYNRIGETEDIGNVAVWLASDESDYVHGTTLFVDGGMTLYPGFASNG</sequence>
<dbReference type="GO" id="GO:0047936">
    <property type="term" value="F:glucose 1-dehydrogenase [NAD(P)+] activity"/>
    <property type="evidence" value="ECO:0007669"/>
    <property type="project" value="UniProtKB-EC"/>
</dbReference>
<dbReference type="PRINTS" id="PR00080">
    <property type="entry name" value="SDRFAMILY"/>
</dbReference>
<dbReference type="RefSeq" id="WP_011585046.1">
    <property type="nucleotide sequence ID" value="NC_008255.1"/>
</dbReference>
<name>A0A6N4SRB2_CYTH3</name>
<dbReference type="PRINTS" id="PR00081">
    <property type="entry name" value="GDHRDH"/>
</dbReference>
<evidence type="ECO:0000313" key="4">
    <source>
        <dbReference type="Proteomes" id="UP000001822"/>
    </source>
</evidence>
<dbReference type="SMART" id="SM00822">
    <property type="entry name" value="PKS_KR"/>
    <property type="match status" value="1"/>
</dbReference>
<dbReference type="Proteomes" id="UP000001822">
    <property type="component" value="Chromosome"/>
</dbReference>
<dbReference type="KEGG" id="chu:CHU_1661"/>
<dbReference type="EC" id="1.1.1.47" evidence="3"/>
<dbReference type="SUPFAM" id="SSF51735">
    <property type="entry name" value="NAD(P)-binding Rossmann-fold domains"/>
    <property type="match status" value="1"/>
</dbReference>